<dbReference type="EMBL" id="QJKF01000003">
    <property type="protein sequence ID" value="PXX66635.1"/>
    <property type="molecule type" value="Genomic_DNA"/>
</dbReference>
<evidence type="ECO:0000313" key="2">
    <source>
        <dbReference type="EMBL" id="PXX66635.1"/>
    </source>
</evidence>
<gene>
    <name evidence="2" type="ORF">DFR70_103384</name>
</gene>
<proteinExistence type="predicted"/>
<protein>
    <submittedName>
        <fullName evidence="2">Uncharacterized protein</fullName>
    </submittedName>
</protein>
<evidence type="ECO:0000256" key="1">
    <source>
        <dbReference type="SAM" id="MobiDB-lite"/>
    </source>
</evidence>
<organism evidence="2 3">
    <name type="scientific">Nocardia tenerifensis</name>
    <dbReference type="NCBI Taxonomy" id="228006"/>
    <lineage>
        <taxon>Bacteria</taxon>
        <taxon>Bacillati</taxon>
        <taxon>Actinomycetota</taxon>
        <taxon>Actinomycetes</taxon>
        <taxon>Mycobacteriales</taxon>
        <taxon>Nocardiaceae</taxon>
        <taxon>Nocardia</taxon>
    </lineage>
</organism>
<keyword evidence="3" id="KW-1185">Reference proteome</keyword>
<feature type="compositionally biased region" description="Polar residues" evidence="1">
    <location>
        <begin position="1"/>
        <end position="14"/>
    </location>
</feature>
<name>A0A318KA10_9NOCA</name>
<dbReference type="AlphaFoldDB" id="A0A318KA10"/>
<comment type="caution">
    <text evidence="2">The sequence shown here is derived from an EMBL/GenBank/DDBJ whole genome shotgun (WGS) entry which is preliminary data.</text>
</comment>
<accession>A0A318KA10</accession>
<feature type="region of interest" description="Disordered" evidence="1">
    <location>
        <begin position="1"/>
        <end position="57"/>
    </location>
</feature>
<reference evidence="2 3" key="1">
    <citation type="submission" date="2018-05" db="EMBL/GenBank/DDBJ databases">
        <title>Genomic Encyclopedia of Type Strains, Phase IV (KMG-IV): sequencing the most valuable type-strain genomes for metagenomic binning, comparative biology and taxonomic classification.</title>
        <authorList>
            <person name="Goeker M."/>
        </authorList>
    </citation>
    <scope>NUCLEOTIDE SEQUENCE [LARGE SCALE GENOMIC DNA]</scope>
    <source>
        <strain evidence="2 3">DSM 44704</strain>
    </source>
</reference>
<sequence length="57" mass="6342">MATDTCMTGGTQQVKPRPNQGRKLNRPVHIVNIDGLRQNEDATRYPPPMTASPHRTS</sequence>
<dbReference type="Proteomes" id="UP000247569">
    <property type="component" value="Unassembled WGS sequence"/>
</dbReference>
<evidence type="ECO:0000313" key="3">
    <source>
        <dbReference type="Proteomes" id="UP000247569"/>
    </source>
</evidence>